<dbReference type="PROSITE" id="PS51123">
    <property type="entry name" value="OMPA_2"/>
    <property type="match status" value="1"/>
</dbReference>
<reference evidence="4 5" key="1">
    <citation type="journal article" date="2019" name="Int. J. Syst. Evol. Microbiol.">
        <title>Capsulimonas corticalis gen. nov., sp. nov., an aerobic capsulated bacterium, of a novel bacterial order, Capsulimonadales ord. nov., of the class Armatimonadia of the phylum Armatimonadetes.</title>
        <authorList>
            <person name="Li J."/>
            <person name="Kudo C."/>
            <person name="Tonouchi A."/>
        </authorList>
    </citation>
    <scope>NUCLEOTIDE SEQUENCE [LARGE SCALE GENOMIC DNA]</scope>
    <source>
        <strain evidence="4 5">AX-7</strain>
    </source>
</reference>
<accession>A0A402CSX2</accession>
<dbReference type="InterPro" id="IPR036737">
    <property type="entry name" value="OmpA-like_sf"/>
</dbReference>
<comment type="subcellular location">
    <subcellularLocation>
        <location evidence="1">Cell outer membrane</location>
    </subcellularLocation>
</comment>
<protein>
    <submittedName>
        <fullName evidence="4">Uncharacterized protein</fullName>
    </submittedName>
</protein>
<dbReference type="Proteomes" id="UP000287394">
    <property type="component" value="Chromosome"/>
</dbReference>
<dbReference type="PRINTS" id="PR01021">
    <property type="entry name" value="OMPADOMAIN"/>
</dbReference>
<dbReference type="Pfam" id="PF00691">
    <property type="entry name" value="OmpA"/>
    <property type="match status" value="1"/>
</dbReference>
<proteinExistence type="predicted"/>
<dbReference type="CDD" id="cd07185">
    <property type="entry name" value="OmpA_C-like"/>
    <property type="match status" value="1"/>
</dbReference>
<sequence length="600" mass="63607">MQLKPLGKVIVLIILLGVLAGAWRMWGNKLAPGAVTKESVAPVKVTLGDAPQSAASSNINYVAPGLGAGAADKPEVRFLGYAWNAQMGILLANGGAQATQGSLMAKHGVNLKWSRQDDNGKLQEALVAFATELSQGNPQPTKGAHFITIMGDGGAAFLQGLNSTLKRLGPDYTAKIVDAAGYSRGEDKLMGPAEWKANPSAARGGFVAGVVRDGDWNIAQKWLGDNGLRTNPDEKTYDPDALNWVNASDYIDAAQKYVAGYSETRPVVRNGKRTGETKTITVNGVVTWTPGDVTVAEKKGGLVSIVSTKEYSSQMPCVVIGIDKWMRANRATVDGMIAAIAEGGDVIKANPAALQRASEISADLYHEPGAGPDFWSKYYKGVTETDKTGAPVDLGGSSVNNLADSLLAFGLVPGSSNLVAATYTDFGDLVKQQYPELVPTYPAAASVIDTSYLSDVAKQTAPTAAVIAETKPVYNKQKAVTAVVGRRNWNIQFNAGKATFTPQAKQELQKLLRSLLIASGTVVEVHGHTDNQGNPATSKPLSEARAFAVKQWLEAQSPVNFPEGRVRVFAHGDTNPIAPNTTPEGRAKNRRVEIVIGTNQ</sequence>
<evidence type="ECO:0000313" key="4">
    <source>
        <dbReference type="EMBL" id="BDI30943.1"/>
    </source>
</evidence>
<organism evidence="4 5">
    <name type="scientific">Capsulimonas corticalis</name>
    <dbReference type="NCBI Taxonomy" id="2219043"/>
    <lineage>
        <taxon>Bacteria</taxon>
        <taxon>Bacillati</taxon>
        <taxon>Armatimonadota</taxon>
        <taxon>Armatimonadia</taxon>
        <taxon>Capsulimonadales</taxon>
        <taxon>Capsulimonadaceae</taxon>
        <taxon>Capsulimonas</taxon>
    </lineage>
</organism>
<dbReference type="InterPro" id="IPR050330">
    <property type="entry name" value="Bact_OuterMem_StrucFunc"/>
</dbReference>
<keyword evidence="5" id="KW-1185">Reference proteome</keyword>
<evidence type="ECO:0000256" key="2">
    <source>
        <dbReference type="ARBA" id="ARBA00023136"/>
    </source>
</evidence>
<dbReference type="PANTHER" id="PTHR30329">
    <property type="entry name" value="STATOR ELEMENT OF FLAGELLAR MOTOR COMPLEX"/>
    <property type="match status" value="1"/>
</dbReference>
<keyword evidence="3" id="KW-0998">Cell outer membrane</keyword>
<dbReference type="InterPro" id="IPR006665">
    <property type="entry name" value="OmpA-like"/>
</dbReference>
<name>A0A402CSX2_9BACT</name>
<dbReference type="PANTHER" id="PTHR30329:SF21">
    <property type="entry name" value="LIPOPROTEIN YIAD-RELATED"/>
    <property type="match status" value="1"/>
</dbReference>
<dbReference type="OrthoDB" id="9763897at2"/>
<evidence type="ECO:0000313" key="5">
    <source>
        <dbReference type="Proteomes" id="UP000287394"/>
    </source>
</evidence>
<dbReference type="KEGG" id="ccot:CCAX7_29940"/>
<dbReference type="RefSeq" id="WP_119320478.1">
    <property type="nucleotide sequence ID" value="NZ_AP025739.1"/>
</dbReference>
<gene>
    <name evidence="4" type="ORF">CCAX7_29940</name>
</gene>
<dbReference type="EMBL" id="AP025739">
    <property type="protein sequence ID" value="BDI30943.1"/>
    <property type="molecule type" value="Genomic_DNA"/>
</dbReference>
<evidence type="ECO:0000256" key="1">
    <source>
        <dbReference type="ARBA" id="ARBA00004442"/>
    </source>
</evidence>
<dbReference type="Gene3D" id="3.30.1330.60">
    <property type="entry name" value="OmpA-like domain"/>
    <property type="match status" value="1"/>
</dbReference>
<dbReference type="Gene3D" id="3.40.190.10">
    <property type="entry name" value="Periplasmic binding protein-like II"/>
    <property type="match status" value="1"/>
</dbReference>
<keyword evidence="2" id="KW-0472">Membrane</keyword>
<dbReference type="SUPFAM" id="SSF103088">
    <property type="entry name" value="OmpA-like"/>
    <property type="match status" value="1"/>
</dbReference>
<evidence type="ECO:0000256" key="3">
    <source>
        <dbReference type="ARBA" id="ARBA00023237"/>
    </source>
</evidence>
<dbReference type="InterPro" id="IPR006664">
    <property type="entry name" value="OMP_bac"/>
</dbReference>
<dbReference type="GO" id="GO:0009279">
    <property type="term" value="C:cell outer membrane"/>
    <property type="evidence" value="ECO:0007669"/>
    <property type="project" value="UniProtKB-SubCell"/>
</dbReference>
<dbReference type="AlphaFoldDB" id="A0A402CSX2"/>